<dbReference type="InterPro" id="IPR031656">
    <property type="entry name" value="DAO_C"/>
</dbReference>
<keyword evidence="2" id="KW-0560">Oxidoreductase</keyword>
<proteinExistence type="predicted"/>
<dbReference type="Gene3D" id="1.10.8.870">
    <property type="entry name" value="Alpha-glycerophosphate oxidase, cap domain"/>
    <property type="match status" value="1"/>
</dbReference>
<sequence>MDSKEAHYLANLYGSNAPKVFALAHSLEQAPGLSLADTLSLHYAMRNELALSPVDFLLRRTNHMLFMRDSLDSIVEPVLDEMGRFYDWTEEEKAGYRADVEAALANNDLAELKN</sequence>
<dbReference type="Pfam" id="PF16901">
    <property type="entry name" value="DAO_C"/>
    <property type="match status" value="1"/>
</dbReference>
<reference evidence="2 3" key="1">
    <citation type="submission" date="2016-01" db="EMBL/GenBank/DDBJ databases">
        <title>Highly variable Streptococcus oralis are common among viridans streptococci isolated from primates.</title>
        <authorList>
            <person name="Denapaite D."/>
            <person name="Rieger M."/>
            <person name="Koendgen S."/>
            <person name="Brueckner R."/>
            <person name="Ochigava I."/>
            <person name="Kappeler P."/>
            <person name="Maetz-Rensing K."/>
            <person name="Leendertz F."/>
            <person name="Hakenbeck R."/>
        </authorList>
    </citation>
    <scope>NUCLEOTIDE SEQUENCE [LARGE SCALE GENOMIC DNA]</scope>
    <source>
        <strain evidence="2 3">DD26</strain>
    </source>
</reference>
<dbReference type="EC" id="1.1.3.21" evidence="2"/>
<organism evidence="2 3">
    <name type="scientific">Streptococcus mitis</name>
    <dbReference type="NCBI Taxonomy" id="28037"/>
    <lineage>
        <taxon>Bacteria</taxon>
        <taxon>Bacillati</taxon>
        <taxon>Bacillota</taxon>
        <taxon>Bacilli</taxon>
        <taxon>Lactobacillales</taxon>
        <taxon>Streptococcaceae</taxon>
        <taxon>Streptococcus</taxon>
        <taxon>Streptococcus mitis group</taxon>
    </lineage>
</organism>
<accession>A0A139Q0S0</accession>
<dbReference type="GO" id="GO:0004369">
    <property type="term" value="F:glycerol-3-phosphate oxidase activity"/>
    <property type="evidence" value="ECO:0007669"/>
    <property type="project" value="UniProtKB-EC"/>
</dbReference>
<protein>
    <submittedName>
        <fullName evidence="2">Alpha-glycerophosphate oxidase</fullName>
        <ecNumber evidence="2">1.1.3.21</ecNumber>
    </submittedName>
</protein>
<name>A0A139Q0S0_STRMT</name>
<evidence type="ECO:0000313" key="2">
    <source>
        <dbReference type="EMBL" id="KXT96156.1"/>
    </source>
</evidence>
<dbReference type="PATRIC" id="fig|28037.233.peg.91"/>
<dbReference type="Proteomes" id="UP000070458">
    <property type="component" value="Unassembled WGS sequence"/>
</dbReference>
<dbReference type="InterPro" id="IPR038299">
    <property type="entry name" value="DAO_C_sf"/>
</dbReference>
<comment type="caution">
    <text evidence="2">The sequence shown here is derived from an EMBL/GenBank/DDBJ whole genome shotgun (WGS) entry which is preliminary data.</text>
</comment>
<feature type="domain" description="Alpha-glycerophosphate oxidase C-terminal" evidence="1">
    <location>
        <begin position="2"/>
        <end position="93"/>
    </location>
</feature>
<evidence type="ECO:0000259" key="1">
    <source>
        <dbReference type="Pfam" id="PF16901"/>
    </source>
</evidence>
<dbReference type="AlphaFoldDB" id="A0A139Q0S0"/>
<evidence type="ECO:0000313" key="3">
    <source>
        <dbReference type="Proteomes" id="UP000070458"/>
    </source>
</evidence>
<dbReference type="EMBL" id="LQOD01000013">
    <property type="protein sequence ID" value="KXT96156.1"/>
    <property type="molecule type" value="Genomic_DNA"/>
</dbReference>
<gene>
    <name evidence="2" type="ORF">SMIDD26_00081</name>
</gene>